<sequence>MEIPVTLRCKQIFPLMALVARERVQKWLRKL</sequence>
<accession>A0A0A8Y3Z4</accession>
<reference evidence="1" key="1">
    <citation type="submission" date="2014-09" db="EMBL/GenBank/DDBJ databases">
        <authorList>
            <person name="Magalhaes I.L.F."/>
            <person name="Oliveira U."/>
            <person name="Santos F.R."/>
            <person name="Vidigal T.H.D.A."/>
            <person name="Brescovit A.D."/>
            <person name="Santos A.J."/>
        </authorList>
    </citation>
    <scope>NUCLEOTIDE SEQUENCE</scope>
    <source>
        <tissue evidence="1">Shoot tissue taken approximately 20 cm above the soil surface</tissue>
    </source>
</reference>
<protein>
    <submittedName>
        <fullName evidence="1">Uncharacterized protein</fullName>
    </submittedName>
</protein>
<dbReference type="EMBL" id="GBRH01277875">
    <property type="protein sequence ID" value="JAD20020.1"/>
    <property type="molecule type" value="Transcribed_RNA"/>
</dbReference>
<name>A0A0A8Y3Z4_ARUDO</name>
<reference evidence="1" key="2">
    <citation type="journal article" date="2015" name="Data Brief">
        <title>Shoot transcriptome of the giant reed, Arundo donax.</title>
        <authorList>
            <person name="Barrero R.A."/>
            <person name="Guerrero F.D."/>
            <person name="Moolhuijzen P."/>
            <person name="Goolsby J.A."/>
            <person name="Tidwell J."/>
            <person name="Bellgard S.E."/>
            <person name="Bellgard M.I."/>
        </authorList>
    </citation>
    <scope>NUCLEOTIDE SEQUENCE</scope>
    <source>
        <tissue evidence="1">Shoot tissue taken approximately 20 cm above the soil surface</tissue>
    </source>
</reference>
<evidence type="ECO:0000313" key="1">
    <source>
        <dbReference type="EMBL" id="JAD20020.1"/>
    </source>
</evidence>
<dbReference type="AlphaFoldDB" id="A0A0A8Y3Z4"/>
<proteinExistence type="predicted"/>
<organism evidence="1">
    <name type="scientific">Arundo donax</name>
    <name type="common">Giant reed</name>
    <name type="synonym">Donax arundinaceus</name>
    <dbReference type="NCBI Taxonomy" id="35708"/>
    <lineage>
        <taxon>Eukaryota</taxon>
        <taxon>Viridiplantae</taxon>
        <taxon>Streptophyta</taxon>
        <taxon>Embryophyta</taxon>
        <taxon>Tracheophyta</taxon>
        <taxon>Spermatophyta</taxon>
        <taxon>Magnoliopsida</taxon>
        <taxon>Liliopsida</taxon>
        <taxon>Poales</taxon>
        <taxon>Poaceae</taxon>
        <taxon>PACMAD clade</taxon>
        <taxon>Arundinoideae</taxon>
        <taxon>Arundineae</taxon>
        <taxon>Arundo</taxon>
    </lineage>
</organism>